<dbReference type="InterPro" id="IPR043128">
    <property type="entry name" value="Rev_trsase/Diguanyl_cyclase"/>
</dbReference>
<dbReference type="Pfam" id="PF00990">
    <property type="entry name" value="GGDEF"/>
    <property type="match status" value="1"/>
</dbReference>
<dbReference type="InterPro" id="IPR000160">
    <property type="entry name" value="GGDEF_dom"/>
</dbReference>
<name>A0A9W6MR60_9HYPH</name>
<sequence length="613" mass="65630">MSLKLQNEILEMIARGRSVRETAMKLCQEAELLAPGCLCSILRVDHEGKLRTLAAPGLLPSYSAAIDGLPTGPNVGSCGAAAYLGRPIVATDVATDPRWADFRALAQEHHLAACWASPIFGSAGKVVGTFAFYSRTPRGPTVAEQQIVRACIDLCAIAIERSDVEEESLRLAYFDSLTGLANRASFDRALDQAKGAAPGDFALLLIDVDRLKLVNDTLGHSSGDELLREVARRIAAASPEGGGYRLSGDEFAVVAFGPKSSARLQAVAHAVIQSMSVPATCGAHTVQATVTIGSASLDAPGDTADTVRQNADFALYHAKENDRGRLVAYDPLLVTKITSRFRCIRDVGEALNEGRVEPHYQPIVRLDTREIVGVEALCRIRTRTGEIVPAAAFQQAVTDATTSARITEVMLRAVARDVRGWLDADIPFQHVGLNVTTGDFQRNDLVERIEGAFGQHDVPLSHVILEVTESVYMSDNDPMVANAVRALRHRGLRVALDDFGTGFASLTHLLTFPVDVIKIDKSFVSDLSGGGPSSAIVEGLIGIAQKLKMRVVAEGVETEHQRAHLQALGCTLGQGFLFSRPSDRGATTDLLRRFAQPAASPPGASSRSQARTA</sequence>
<protein>
    <recommendedName>
        <fullName evidence="6">EAL domain-containing protein</fullName>
    </recommendedName>
</protein>
<dbReference type="SUPFAM" id="SSF55073">
    <property type="entry name" value="Nucleotide cyclase"/>
    <property type="match status" value="1"/>
</dbReference>
<evidence type="ECO:0000256" key="1">
    <source>
        <dbReference type="SAM" id="MobiDB-lite"/>
    </source>
</evidence>
<dbReference type="InterPro" id="IPR029787">
    <property type="entry name" value="Nucleotide_cyclase"/>
</dbReference>
<dbReference type="PANTHER" id="PTHR33121">
    <property type="entry name" value="CYCLIC DI-GMP PHOSPHODIESTERASE PDEF"/>
    <property type="match status" value="1"/>
</dbReference>
<dbReference type="SMART" id="SM00065">
    <property type="entry name" value="GAF"/>
    <property type="match status" value="1"/>
</dbReference>
<accession>A0A9W6MR60</accession>
<dbReference type="Pfam" id="PF13185">
    <property type="entry name" value="GAF_2"/>
    <property type="match status" value="1"/>
</dbReference>
<dbReference type="AlphaFoldDB" id="A0A9W6MR60"/>
<dbReference type="PROSITE" id="PS50887">
    <property type="entry name" value="GGDEF"/>
    <property type="match status" value="1"/>
</dbReference>
<dbReference type="PANTHER" id="PTHR33121:SF70">
    <property type="entry name" value="SIGNALING PROTEIN YKOW"/>
    <property type="match status" value="1"/>
</dbReference>
<dbReference type="Pfam" id="PF00563">
    <property type="entry name" value="EAL"/>
    <property type="match status" value="1"/>
</dbReference>
<proteinExistence type="predicted"/>
<gene>
    <name evidence="4" type="ORF">GCM10008170_13940</name>
</gene>
<dbReference type="GO" id="GO:0071111">
    <property type="term" value="F:cyclic-guanylate-specific phosphodiesterase activity"/>
    <property type="evidence" value="ECO:0007669"/>
    <property type="project" value="InterPro"/>
</dbReference>
<dbReference type="InterPro" id="IPR050706">
    <property type="entry name" value="Cyclic-di-GMP_PDE-like"/>
</dbReference>
<dbReference type="SUPFAM" id="SSF55781">
    <property type="entry name" value="GAF domain-like"/>
    <property type="match status" value="1"/>
</dbReference>
<dbReference type="InterPro" id="IPR029016">
    <property type="entry name" value="GAF-like_dom_sf"/>
</dbReference>
<reference evidence="4" key="1">
    <citation type="journal article" date="2014" name="Int. J. Syst. Evol. Microbiol.">
        <title>Complete genome sequence of Corynebacterium casei LMG S-19264T (=DSM 44701T), isolated from a smear-ripened cheese.</title>
        <authorList>
            <consortium name="US DOE Joint Genome Institute (JGI-PGF)"/>
            <person name="Walter F."/>
            <person name="Albersmeier A."/>
            <person name="Kalinowski J."/>
            <person name="Ruckert C."/>
        </authorList>
    </citation>
    <scope>NUCLEOTIDE SEQUENCE</scope>
    <source>
        <strain evidence="4">VKM B-1606</strain>
    </source>
</reference>
<evidence type="ECO:0000313" key="5">
    <source>
        <dbReference type="Proteomes" id="UP001143400"/>
    </source>
</evidence>
<dbReference type="EMBL" id="BSFF01000002">
    <property type="protein sequence ID" value="GLK55375.1"/>
    <property type="molecule type" value="Genomic_DNA"/>
</dbReference>
<dbReference type="InterPro" id="IPR035919">
    <property type="entry name" value="EAL_sf"/>
</dbReference>
<dbReference type="CDD" id="cd01948">
    <property type="entry name" value="EAL"/>
    <property type="match status" value="1"/>
</dbReference>
<dbReference type="Gene3D" id="3.30.450.40">
    <property type="match status" value="1"/>
</dbReference>
<dbReference type="CDD" id="cd01949">
    <property type="entry name" value="GGDEF"/>
    <property type="match status" value="1"/>
</dbReference>
<organism evidence="4 5">
    <name type="scientific">Methylopila capsulata</name>
    <dbReference type="NCBI Taxonomy" id="61654"/>
    <lineage>
        <taxon>Bacteria</taxon>
        <taxon>Pseudomonadati</taxon>
        <taxon>Pseudomonadota</taxon>
        <taxon>Alphaproteobacteria</taxon>
        <taxon>Hyphomicrobiales</taxon>
        <taxon>Methylopilaceae</taxon>
        <taxon>Methylopila</taxon>
    </lineage>
</organism>
<dbReference type="Gene3D" id="3.20.20.450">
    <property type="entry name" value="EAL domain"/>
    <property type="match status" value="1"/>
</dbReference>
<feature type="region of interest" description="Disordered" evidence="1">
    <location>
        <begin position="594"/>
        <end position="613"/>
    </location>
</feature>
<evidence type="ECO:0000259" key="2">
    <source>
        <dbReference type="PROSITE" id="PS50883"/>
    </source>
</evidence>
<feature type="domain" description="GGDEF" evidence="3">
    <location>
        <begin position="199"/>
        <end position="331"/>
    </location>
</feature>
<dbReference type="SMART" id="SM00052">
    <property type="entry name" value="EAL"/>
    <property type="match status" value="1"/>
</dbReference>
<dbReference type="Gene3D" id="3.30.70.270">
    <property type="match status" value="1"/>
</dbReference>
<dbReference type="SMART" id="SM00267">
    <property type="entry name" value="GGDEF"/>
    <property type="match status" value="1"/>
</dbReference>
<reference evidence="4" key="2">
    <citation type="submission" date="2023-01" db="EMBL/GenBank/DDBJ databases">
        <authorList>
            <person name="Sun Q."/>
            <person name="Evtushenko L."/>
        </authorList>
    </citation>
    <scope>NUCLEOTIDE SEQUENCE</scope>
    <source>
        <strain evidence="4">VKM B-1606</strain>
    </source>
</reference>
<feature type="domain" description="EAL" evidence="2">
    <location>
        <begin position="340"/>
        <end position="595"/>
    </location>
</feature>
<dbReference type="NCBIfam" id="TIGR00254">
    <property type="entry name" value="GGDEF"/>
    <property type="match status" value="1"/>
</dbReference>
<dbReference type="Proteomes" id="UP001143400">
    <property type="component" value="Unassembled WGS sequence"/>
</dbReference>
<dbReference type="InterPro" id="IPR003018">
    <property type="entry name" value="GAF"/>
</dbReference>
<comment type="caution">
    <text evidence="4">The sequence shown here is derived from an EMBL/GenBank/DDBJ whole genome shotgun (WGS) entry which is preliminary data.</text>
</comment>
<dbReference type="InterPro" id="IPR001633">
    <property type="entry name" value="EAL_dom"/>
</dbReference>
<evidence type="ECO:0000313" key="4">
    <source>
        <dbReference type="EMBL" id="GLK55375.1"/>
    </source>
</evidence>
<dbReference type="SUPFAM" id="SSF141868">
    <property type="entry name" value="EAL domain-like"/>
    <property type="match status" value="1"/>
</dbReference>
<dbReference type="PROSITE" id="PS50883">
    <property type="entry name" value="EAL"/>
    <property type="match status" value="1"/>
</dbReference>
<dbReference type="RefSeq" id="WP_204948550.1">
    <property type="nucleotide sequence ID" value="NZ_BSFF01000002.1"/>
</dbReference>
<evidence type="ECO:0000259" key="3">
    <source>
        <dbReference type="PROSITE" id="PS50887"/>
    </source>
</evidence>
<feature type="compositionally biased region" description="Low complexity" evidence="1">
    <location>
        <begin position="595"/>
        <end position="613"/>
    </location>
</feature>
<evidence type="ECO:0008006" key="6">
    <source>
        <dbReference type="Google" id="ProtNLM"/>
    </source>
</evidence>